<reference evidence="1 2" key="1">
    <citation type="submission" date="2019-06" db="EMBL/GenBank/DDBJ databases">
        <title>Genome Sequence of the Brown Rot Fungal Pathogen Monilinia fructicola.</title>
        <authorList>
            <person name="De Miccolis Angelini R.M."/>
            <person name="Landi L."/>
            <person name="Abate D."/>
            <person name="Pollastro S."/>
            <person name="Romanazzi G."/>
            <person name="Faretra F."/>
        </authorList>
    </citation>
    <scope>NUCLEOTIDE SEQUENCE [LARGE SCALE GENOMIC DNA]</scope>
    <source>
        <strain evidence="1 2">Mfrc123</strain>
    </source>
</reference>
<keyword evidence="2" id="KW-1185">Reference proteome</keyword>
<dbReference type="EMBL" id="VICG01000009">
    <property type="protein sequence ID" value="KAA8568629.1"/>
    <property type="molecule type" value="Genomic_DNA"/>
</dbReference>
<comment type="caution">
    <text evidence="1">The sequence shown here is derived from an EMBL/GenBank/DDBJ whole genome shotgun (WGS) entry which is preliminary data.</text>
</comment>
<name>A0A5M9JKY0_MONFR</name>
<evidence type="ECO:0000313" key="1">
    <source>
        <dbReference type="EMBL" id="KAA8568629.1"/>
    </source>
</evidence>
<proteinExistence type="predicted"/>
<dbReference type="AlphaFoldDB" id="A0A5M9JKY0"/>
<dbReference type="Proteomes" id="UP000322873">
    <property type="component" value="Unassembled WGS sequence"/>
</dbReference>
<protein>
    <submittedName>
        <fullName evidence="1">Uncharacterized protein</fullName>
    </submittedName>
</protein>
<sequence>MTTWRYDRHLLSILIPYIRDILGPGVSLTELSCNRRQRNSLSWIIISHQTHAPKSLSMQSCLTPFPDDRASISLPC</sequence>
<gene>
    <name evidence="1" type="ORF">EYC84_007640</name>
</gene>
<accession>A0A5M9JKY0</accession>
<evidence type="ECO:0000313" key="2">
    <source>
        <dbReference type="Proteomes" id="UP000322873"/>
    </source>
</evidence>
<organism evidence="1 2">
    <name type="scientific">Monilinia fructicola</name>
    <name type="common">Brown rot fungus</name>
    <name type="synonym">Ciboria fructicola</name>
    <dbReference type="NCBI Taxonomy" id="38448"/>
    <lineage>
        <taxon>Eukaryota</taxon>
        <taxon>Fungi</taxon>
        <taxon>Dikarya</taxon>
        <taxon>Ascomycota</taxon>
        <taxon>Pezizomycotina</taxon>
        <taxon>Leotiomycetes</taxon>
        <taxon>Helotiales</taxon>
        <taxon>Sclerotiniaceae</taxon>
        <taxon>Monilinia</taxon>
    </lineage>
</organism>